<evidence type="ECO:0000313" key="2">
    <source>
        <dbReference type="Proteomes" id="UP000617145"/>
    </source>
</evidence>
<gene>
    <name evidence="1" type="ORF">GCM10011415_26500</name>
</gene>
<protein>
    <submittedName>
        <fullName evidence="1">Uncharacterized protein</fullName>
    </submittedName>
</protein>
<evidence type="ECO:0000313" key="1">
    <source>
        <dbReference type="EMBL" id="GGG76473.1"/>
    </source>
</evidence>
<comment type="caution">
    <text evidence="1">The sequence shown here is derived from an EMBL/GenBank/DDBJ whole genome shotgun (WGS) entry which is preliminary data.</text>
</comment>
<dbReference type="RefSeq" id="WP_188790701.1">
    <property type="nucleotide sequence ID" value="NZ_BMJV01000005.1"/>
</dbReference>
<dbReference type="EMBL" id="BMJV01000005">
    <property type="protein sequence ID" value="GGG76473.1"/>
    <property type="molecule type" value="Genomic_DNA"/>
</dbReference>
<keyword evidence="2" id="KW-1185">Reference proteome</keyword>
<dbReference type="Proteomes" id="UP000617145">
    <property type="component" value="Unassembled WGS sequence"/>
</dbReference>
<name>A0A8J2ZKQ7_9RHOB</name>
<sequence length="47" mass="4697">MGHITNPAPTPADMVRIGGTVPLAGLTGLGFAINAGQPAVFTKECFG</sequence>
<reference evidence="1" key="1">
    <citation type="journal article" date="2014" name="Int. J. Syst. Evol. Microbiol.">
        <title>Complete genome sequence of Corynebacterium casei LMG S-19264T (=DSM 44701T), isolated from a smear-ripened cheese.</title>
        <authorList>
            <consortium name="US DOE Joint Genome Institute (JGI-PGF)"/>
            <person name="Walter F."/>
            <person name="Albersmeier A."/>
            <person name="Kalinowski J."/>
            <person name="Ruckert C."/>
        </authorList>
    </citation>
    <scope>NUCLEOTIDE SEQUENCE</scope>
    <source>
        <strain evidence="1">CGMCC 1.15762</strain>
    </source>
</reference>
<reference evidence="1" key="2">
    <citation type="submission" date="2020-09" db="EMBL/GenBank/DDBJ databases">
        <authorList>
            <person name="Sun Q."/>
            <person name="Zhou Y."/>
        </authorList>
    </citation>
    <scope>NUCLEOTIDE SEQUENCE</scope>
    <source>
        <strain evidence="1">CGMCC 1.15762</strain>
    </source>
</reference>
<dbReference type="AlphaFoldDB" id="A0A8J2ZKQ7"/>
<proteinExistence type="predicted"/>
<organism evidence="1 2">
    <name type="scientific">Salipiger pallidus</name>
    <dbReference type="NCBI Taxonomy" id="1775170"/>
    <lineage>
        <taxon>Bacteria</taxon>
        <taxon>Pseudomonadati</taxon>
        <taxon>Pseudomonadota</taxon>
        <taxon>Alphaproteobacteria</taxon>
        <taxon>Rhodobacterales</taxon>
        <taxon>Roseobacteraceae</taxon>
        <taxon>Salipiger</taxon>
    </lineage>
</organism>
<accession>A0A8J2ZKQ7</accession>